<reference evidence="3 4" key="1">
    <citation type="submission" date="2019-06" db="EMBL/GenBank/DDBJ databases">
        <title>Paenimaribius caenipelagi gen. nov., sp. nov., isolated from a tidal flat.</title>
        <authorList>
            <person name="Yoon J.-H."/>
        </authorList>
    </citation>
    <scope>NUCLEOTIDE SEQUENCE [LARGE SCALE GENOMIC DNA]</scope>
    <source>
        <strain evidence="3 4">JBTF-M29</strain>
    </source>
</reference>
<sequence>MTEPKLHFSRSEYDARLARTRAEMERRGLDLLIVTDPSNMNWLTGYDGWSFYVHQCVIVGPDGPPVWFGRGQDGNGARRTCWMGEAGIIGYPDHYVQSTERHPMDYLSAQLTDQGLGRGRIGVEMDNYWFTAAAFASLQRNLPDARFEDATALVNWQRAVKSEAELTYMRQAGRIVERMQQRIFDKVEPGIRKCDLVAEIYDASLRYDADLGYGGDYAAIVPLLPSGPDAGAPHLTWDDQPMKSGEGTFFEVAGVVHHYHCPLSRTVFLGKPTQTFLDAETAVLEGMEAGLEVAKAGNTCEDIAHAFFRVLKRHGIEKDNRTGYPIGLSYPPDWGERTMSLRPGDKTVLEENMTFHFMTGLWMDDWGFEITESIRIGANGPECLSNVPRKLVVKDG</sequence>
<keyword evidence="3" id="KW-0378">Hydrolase</keyword>
<evidence type="ECO:0000313" key="4">
    <source>
        <dbReference type="Proteomes" id="UP000318590"/>
    </source>
</evidence>
<dbReference type="EC" id="3.5.4.44" evidence="3"/>
<comment type="caution">
    <text evidence="3">The sequence shown here is derived from an EMBL/GenBank/DDBJ whole genome shotgun (WGS) entry which is preliminary data.</text>
</comment>
<keyword evidence="4" id="KW-1185">Reference proteome</keyword>
<dbReference type="EMBL" id="VFSV01000050">
    <property type="protein sequence ID" value="TRD15258.1"/>
    <property type="molecule type" value="Genomic_DNA"/>
</dbReference>
<dbReference type="InterPro" id="IPR000587">
    <property type="entry name" value="Creatinase_N"/>
</dbReference>
<dbReference type="SUPFAM" id="SSF53092">
    <property type="entry name" value="Creatinase/prolidase N-terminal domain"/>
    <property type="match status" value="1"/>
</dbReference>
<protein>
    <submittedName>
        <fullName evidence="3">Ectoine hydrolase DoeA</fullName>
        <ecNumber evidence="3">3.5.4.44</ecNumber>
    </submittedName>
</protein>
<dbReference type="AlphaFoldDB" id="A0A547PM85"/>
<dbReference type="PANTHER" id="PTHR46112">
    <property type="entry name" value="AMINOPEPTIDASE"/>
    <property type="match status" value="1"/>
</dbReference>
<feature type="domain" description="Creatinase N-terminal" evidence="2">
    <location>
        <begin position="16"/>
        <end position="160"/>
    </location>
</feature>
<dbReference type="NCBIfam" id="TIGR02993">
    <property type="entry name" value="ectoine_eutD"/>
    <property type="match status" value="1"/>
</dbReference>
<gene>
    <name evidence="3" type="primary">doeA</name>
    <name evidence="3" type="ORF">FEV53_17200</name>
</gene>
<evidence type="ECO:0000313" key="3">
    <source>
        <dbReference type="EMBL" id="TRD15258.1"/>
    </source>
</evidence>
<dbReference type="CDD" id="cd01066">
    <property type="entry name" value="APP_MetAP"/>
    <property type="match status" value="1"/>
</dbReference>
<dbReference type="InterPro" id="IPR000994">
    <property type="entry name" value="Pept_M24"/>
</dbReference>
<dbReference type="Gene3D" id="3.90.230.10">
    <property type="entry name" value="Creatinase/methionine aminopeptidase superfamily"/>
    <property type="match status" value="1"/>
</dbReference>
<dbReference type="Pfam" id="PF01321">
    <property type="entry name" value="Creatinase_N"/>
    <property type="match status" value="1"/>
</dbReference>
<dbReference type="InterPro" id="IPR036005">
    <property type="entry name" value="Creatinase/aminopeptidase-like"/>
</dbReference>
<proteinExistence type="predicted"/>
<dbReference type="InterPro" id="IPR029149">
    <property type="entry name" value="Creatin/AminoP/Spt16_N"/>
</dbReference>
<dbReference type="Gene3D" id="3.40.350.10">
    <property type="entry name" value="Creatinase/prolidase N-terminal domain"/>
    <property type="match status" value="1"/>
</dbReference>
<dbReference type="Pfam" id="PF00557">
    <property type="entry name" value="Peptidase_M24"/>
    <property type="match status" value="1"/>
</dbReference>
<accession>A0A547PM85</accession>
<dbReference type="InterPro" id="IPR014335">
    <property type="entry name" value="Ectoine_EutD"/>
</dbReference>
<dbReference type="PANTHER" id="PTHR46112:SF2">
    <property type="entry name" value="XAA-PRO AMINOPEPTIDASE P-RELATED"/>
    <property type="match status" value="1"/>
</dbReference>
<dbReference type="InterPro" id="IPR050659">
    <property type="entry name" value="Peptidase_M24B"/>
</dbReference>
<dbReference type="Proteomes" id="UP000318590">
    <property type="component" value="Unassembled WGS sequence"/>
</dbReference>
<evidence type="ECO:0000259" key="1">
    <source>
        <dbReference type="Pfam" id="PF00557"/>
    </source>
</evidence>
<dbReference type="SUPFAM" id="SSF55920">
    <property type="entry name" value="Creatinase/aminopeptidase"/>
    <property type="match status" value="1"/>
</dbReference>
<dbReference type="OrthoDB" id="9761809at2"/>
<organism evidence="3 4">
    <name type="scientific">Palleronia caenipelagi</name>
    <dbReference type="NCBI Taxonomy" id="2489174"/>
    <lineage>
        <taxon>Bacteria</taxon>
        <taxon>Pseudomonadati</taxon>
        <taxon>Pseudomonadota</taxon>
        <taxon>Alphaproteobacteria</taxon>
        <taxon>Rhodobacterales</taxon>
        <taxon>Roseobacteraceae</taxon>
        <taxon>Palleronia</taxon>
    </lineage>
</organism>
<feature type="domain" description="Peptidase M24" evidence="1">
    <location>
        <begin position="168"/>
        <end position="376"/>
    </location>
</feature>
<dbReference type="RefSeq" id="WP_142835988.1">
    <property type="nucleotide sequence ID" value="NZ_VFSV01000050.1"/>
</dbReference>
<evidence type="ECO:0000259" key="2">
    <source>
        <dbReference type="Pfam" id="PF01321"/>
    </source>
</evidence>
<dbReference type="GO" id="GO:0016787">
    <property type="term" value="F:hydrolase activity"/>
    <property type="evidence" value="ECO:0007669"/>
    <property type="project" value="UniProtKB-KW"/>
</dbReference>
<name>A0A547PM85_9RHOB</name>